<dbReference type="Proteomes" id="UP000265515">
    <property type="component" value="Unassembled WGS sequence"/>
</dbReference>
<dbReference type="EMBL" id="BFEA01000887">
    <property type="protein sequence ID" value="GBG91252.1"/>
    <property type="molecule type" value="Genomic_DNA"/>
</dbReference>
<proteinExistence type="predicted"/>
<evidence type="ECO:0000313" key="2">
    <source>
        <dbReference type="EMBL" id="GBG91252.1"/>
    </source>
</evidence>
<feature type="compositionally biased region" description="Basic and acidic residues" evidence="1">
    <location>
        <begin position="158"/>
        <end position="189"/>
    </location>
</feature>
<accession>A0A388M9V9</accession>
<organism evidence="2 3">
    <name type="scientific">Chara braunii</name>
    <name type="common">Braun's stonewort</name>
    <dbReference type="NCBI Taxonomy" id="69332"/>
    <lineage>
        <taxon>Eukaryota</taxon>
        <taxon>Viridiplantae</taxon>
        <taxon>Streptophyta</taxon>
        <taxon>Charophyceae</taxon>
        <taxon>Charales</taxon>
        <taxon>Characeae</taxon>
        <taxon>Chara</taxon>
    </lineage>
</organism>
<evidence type="ECO:0000313" key="3">
    <source>
        <dbReference type="Proteomes" id="UP000265515"/>
    </source>
</evidence>
<feature type="compositionally biased region" description="Low complexity" evidence="1">
    <location>
        <begin position="129"/>
        <end position="141"/>
    </location>
</feature>
<feature type="region of interest" description="Disordered" evidence="1">
    <location>
        <begin position="315"/>
        <end position="369"/>
    </location>
</feature>
<feature type="compositionally biased region" description="Basic and acidic residues" evidence="1">
    <location>
        <begin position="315"/>
        <end position="325"/>
    </location>
</feature>
<comment type="caution">
    <text evidence="2">The sequence shown here is derived from an EMBL/GenBank/DDBJ whole genome shotgun (WGS) entry which is preliminary data.</text>
</comment>
<feature type="compositionally biased region" description="Acidic residues" evidence="1">
    <location>
        <begin position="225"/>
        <end position="238"/>
    </location>
</feature>
<evidence type="ECO:0000256" key="1">
    <source>
        <dbReference type="SAM" id="MobiDB-lite"/>
    </source>
</evidence>
<feature type="compositionally biased region" description="Polar residues" evidence="1">
    <location>
        <begin position="142"/>
        <end position="155"/>
    </location>
</feature>
<gene>
    <name evidence="2" type="ORF">CBR_g52138</name>
</gene>
<feature type="compositionally biased region" description="Basic and acidic residues" evidence="1">
    <location>
        <begin position="214"/>
        <end position="223"/>
    </location>
</feature>
<reference evidence="2 3" key="1">
    <citation type="journal article" date="2018" name="Cell">
        <title>The Chara Genome: Secondary Complexity and Implications for Plant Terrestrialization.</title>
        <authorList>
            <person name="Nishiyama T."/>
            <person name="Sakayama H."/>
            <person name="Vries J.D."/>
            <person name="Buschmann H."/>
            <person name="Saint-Marcoux D."/>
            <person name="Ullrich K.K."/>
            <person name="Haas F.B."/>
            <person name="Vanderstraeten L."/>
            <person name="Becker D."/>
            <person name="Lang D."/>
            <person name="Vosolsobe S."/>
            <person name="Rombauts S."/>
            <person name="Wilhelmsson P.K.I."/>
            <person name="Janitza P."/>
            <person name="Kern R."/>
            <person name="Heyl A."/>
            <person name="Rumpler F."/>
            <person name="Villalobos L.I.A.C."/>
            <person name="Clay J.M."/>
            <person name="Skokan R."/>
            <person name="Toyoda A."/>
            <person name="Suzuki Y."/>
            <person name="Kagoshima H."/>
            <person name="Schijlen E."/>
            <person name="Tajeshwar N."/>
            <person name="Catarino B."/>
            <person name="Hetherington A.J."/>
            <person name="Saltykova A."/>
            <person name="Bonnot C."/>
            <person name="Breuninger H."/>
            <person name="Symeonidi A."/>
            <person name="Radhakrishnan G.V."/>
            <person name="Van Nieuwerburgh F."/>
            <person name="Deforce D."/>
            <person name="Chang C."/>
            <person name="Karol K.G."/>
            <person name="Hedrich R."/>
            <person name="Ulvskov P."/>
            <person name="Glockner G."/>
            <person name="Delwiche C.F."/>
            <person name="Petrasek J."/>
            <person name="Van de Peer Y."/>
            <person name="Friml J."/>
            <person name="Beilby M."/>
            <person name="Dolan L."/>
            <person name="Kohara Y."/>
            <person name="Sugano S."/>
            <person name="Fujiyama A."/>
            <person name="Delaux P.-M."/>
            <person name="Quint M."/>
            <person name="TheiBen G."/>
            <person name="Hagemann M."/>
            <person name="Harholt J."/>
            <person name="Dunand C."/>
            <person name="Zachgo S."/>
            <person name="Langdale J."/>
            <person name="Maumus F."/>
            <person name="Straeten D.V.D."/>
            <person name="Gould S.B."/>
            <person name="Rensing S.A."/>
        </authorList>
    </citation>
    <scope>NUCLEOTIDE SEQUENCE [LARGE SCALE GENOMIC DNA]</scope>
    <source>
        <strain evidence="2 3">S276</strain>
    </source>
</reference>
<dbReference type="AlphaFoldDB" id="A0A388M9V9"/>
<sequence>METPKWTWTMKDDPTIQPDIYPPYGSQWQKKGSKRIEDKDCGFHRQQIMDPQGIMEDKQRRDTWQELIRAGISTEKAFIENLQAREKVLSAEKAQKAGPRKDDLEAIHKNSSSPTESSSKPLKRKAEQDNSAQSANSQTASKVSRVNESCSTADQMDTDAKEGEQGGSEKTKDENDEGCKGSMDKGKRDEEEEGTGEGQKDKAREQTPVEEDDKMSQDSKGENTDQLDEQLGEDEEGGSENSLEWLNDYVRKLEREREVEFEVRVAHKRHLLNLQNVNFNQSDSSIQIPTQNQFEILEKEHELSDFFAERYGQRLDQRGNNDHSEQYPFKWPKTYTKSEGIHPSKKSKGAKRNEQRNPPSPTQMEGREGEDILLNTREDLDRQKEILHAQITVLRDPNRETADDTINLQGLAQGQNAEILTAARLEAKGGCRKKIVIPYHWNEEHQDWEIAVVRSWSLLALSSPSNKVLAANISKDAPEAAHILGSKEEWREEWLDDAGDILAIDLRPYMVRYSMEAQLMDHMAWKPWKVLHAIPYGLMGGEIPAERVVVSASLVEGHFLFDGRKDHREQVLETNARQVKIRLAPYNESPFN</sequence>
<feature type="compositionally biased region" description="Basic and acidic residues" evidence="1">
    <location>
        <begin position="198"/>
        <end position="207"/>
    </location>
</feature>
<name>A0A388M9V9_CHABU</name>
<feature type="compositionally biased region" description="Basic and acidic residues" evidence="1">
    <location>
        <begin position="90"/>
        <end position="108"/>
    </location>
</feature>
<feature type="region of interest" description="Disordered" evidence="1">
    <location>
        <begin position="90"/>
        <end position="242"/>
    </location>
</feature>
<feature type="region of interest" description="Disordered" evidence="1">
    <location>
        <begin position="1"/>
        <end position="32"/>
    </location>
</feature>
<keyword evidence="3" id="KW-1185">Reference proteome</keyword>
<dbReference type="Gramene" id="GBG91252">
    <property type="protein sequence ID" value="GBG91252"/>
    <property type="gene ID" value="CBR_g52138"/>
</dbReference>
<protein>
    <submittedName>
        <fullName evidence="2">Uncharacterized protein</fullName>
    </submittedName>
</protein>